<dbReference type="PANTHER" id="PTHR21580:SF28">
    <property type="entry name" value="BOREALIN N-TERMINAL DOMAIN-CONTAINING PROTEIN-RELATED"/>
    <property type="match status" value="1"/>
</dbReference>
<reference evidence="3" key="1">
    <citation type="submission" date="2020-11" db="EMBL/GenBank/DDBJ databases">
        <authorList>
            <person name="Tran Van P."/>
        </authorList>
    </citation>
    <scope>NUCLEOTIDE SEQUENCE</scope>
</reference>
<feature type="compositionally biased region" description="Polar residues" evidence="1">
    <location>
        <begin position="175"/>
        <end position="184"/>
    </location>
</feature>
<dbReference type="Pfam" id="PF07004">
    <property type="entry name" value="SHIPPO-rpt"/>
    <property type="match status" value="4"/>
</dbReference>
<name>A0A7R8VB87_TIMDO</name>
<dbReference type="PANTHER" id="PTHR21580">
    <property type="entry name" value="SHIPPO-1-RELATED"/>
    <property type="match status" value="1"/>
</dbReference>
<feature type="region of interest" description="Disordered" evidence="1">
    <location>
        <begin position="208"/>
        <end position="253"/>
    </location>
</feature>
<gene>
    <name evidence="3" type="ORF">TDIB3V08_LOCUS1278</name>
</gene>
<feature type="compositionally biased region" description="Polar residues" evidence="1">
    <location>
        <begin position="83"/>
        <end position="94"/>
    </location>
</feature>
<proteinExistence type="predicted"/>
<feature type="compositionally biased region" description="Basic and acidic residues" evidence="1">
    <location>
        <begin position="160"/>
        <end position="169"/>
    </location>
</feature>
<evidence type="ECO:0000256" key="1">
    <source>
        <dbReference type="SAM" id="MobiDB-lite"/>
    </source>
</evidence>
<feature type="compositionally biased region" description="Polar residues" evidence="1">
    <location>
        <begin position="278"/>
        <end position="288"/>
    </location>
</feature>
<accession>A0A7R8VB87</accession>
<organism evidence="3">
    <name type="scientific">Timema douglasi</name>
    <name type="common">Walking stick</name>
    <dbReference type="NCBI Taxonomy" id="61478"/>
    <lineage>
        <taxon>Eukaryota</taxon>
        <taxon>Metazoa</taxon>
        <taxon>Ecdysozoa</taxon>
        <taxon>Arthropoda</taxon>
        <taxon>Hexapoda</taxon>
        <taxon>Insecta</taxon>
        <taxon>Pterygota</taxon>
        <taxon>Neoptera</taxon>
        <taxon>Polyneoptera</taxon>
        <taxon>Phasmatodea</taxon>
        <taxon>Timematodea</taxon>
        <taxon>Timematoidea</taxon>
        <taxon>Timematidae</taxon>
        <taxon>Timema</taxon>
    </lineage>
</organism>
<protein>
    <submittedName>
        <fullName evidence="3">Uncharacterized protein</fullName>
    </submittedName>
</protein>
<feature type="region of interest" description="Disordered" evidence="1">
    <location>
        <begin position="278"/>
        <end position="301"/>
    </location>
</feature>
<feature type="region of interest" description="Disordered" evidence="1">
    <location>
        <begin position="50"/>
        <end position="184"/>
    </location>
</feature>
<evidence type="ECO:0000313" key="3">
    <source>
        <dbReference type="EMBL" id="CAD7194866.1"/>
    </source>
</evidence>
<dbReference type="InterPro" id="IPR010736">
    <property type="entry name" value="SHIPPO-rpt"/>
</dbReference>
<feature type="compositionally biased region" description="Polar residues" evidence="1">
    <location>
        <begin position="208"/>
        <end position="221"/>
    </location>
</feature>
<keyword evidence="2" id="KW-0732">Signal</keyword>
<feature type="signal peptide" evidence="2">
    <location>
        <begin position="1"/>
        <end position="23"/>
    </location>
</feature>
<dbReference type="EMBL" id="OA564591">
    <property type="protein sequence ID" value="CAD7194866.1"/>
    <property type="molecule type" value="Genomic_DNA"/>
</dbReference>
<feature type="chain" id="PRO_5031119169" evidence="2">
    <location>
        <begin position="24"/>
        <end position="444"/>
    </location>
</feature>
<dbReference type="AlphaFoldDB" id="A0A7R8VB87"/>
<sequence>MECRLIPGLYLYFFLLFFPRWRAGSNDNRAIDCQRGHVNRQRQVRIGGDSSIMGGITQQPWTPTKRRGPIAAEYSSPGPACVTLQSSIGGSTVPDSKKGRAPAFSFGSRHSSKNDSPGPGPKYNITGLSSKGKDSPPAATLHSRPKDHHVDNTPAPGDYSPEKTVDHSPKYTFGLKTQTDKPSTTPELIAPTGLSDLIHQNVQDSFISVPQPPTCTTSQVSWVRPGKGTRSRPHPSPSLADRRRPWTTACSPLAPGHYDSAKSEFTKSRSPAYSISSRYQLPSDSTQKPGPGAHYPEKSGLSRHNQPLIVTAFYFIFSRTFVCFGHRLTKAPSTYSVSVSRHGHVTDTDCVDAISISKDRKDYQDAELMEGGALACRGLDLISRAATYRSSAASLTPPIVPTLTSQVLLHKTWAPAHSFGIKHSPYIATPHLLAEDKLNKGMML</sequence>
<dbReference type="InterPro" id="IPR051291">
    <property type="entry name" value="CIMAP"/>
</dbReference>
<evidence type="ECO:0000256" key="2">
    <source>
        <dbReference type="SAM" id="SignalP"/>
    </source>
</evidence>
<dbReference type="GO" id="GO:0005856">
    <property type="term" value="C:cytoskeleton"/>
    <property type="evidence" value="ECO:0007669"/>
    <property type="project" value="TreeGrafter"/>
</dbReference>